<feature type="compositionally biased region" description="Basic and acidic residues" evidence="1">
    <location>
        <begin position="311"/>
        <end position="330"/>
    </location>
</feature>
<feature type="compositionally biased region" description="Low complexity" evidence="1">
    <location>
        <begin position="378"/>
        <end position="396"/>
    </location>
</feature>
<feature type="region of interest" description="Disordered" evidence="1">
    <location>
        <begin position="178"/>
        <end position="434"/>
    </location>
</feature>
<feature type="compositionally biased region" description="Low complexity" evidence="1">
    <location>
        <begin position="1026"/>
        <end position="1039"/>
    </location>
</feature>
<feature type="region of interest" description="Disordered" evidence="1">
    <location>
        <begin position="771"/>
        <end position="817"/>
    </location>
</feature>
<evidence type="ECO:0000256" key="1">
    <source>
        <dbReference type="SAM" id="MobiDB-lite"/>
    </source>
</evidence>
<feature type="region of interest" description="Disordered" evidence="1">
    <location>
        <begin position="598"/>
        <end position="625"/>
    </location>
</feature>
<evidence type="ECO:0000313" key="2">
    <source>
        <dbReference type="EMBL" id="KAL3827276.1"/>
    </source>
</evidence>
<name>A0ABD3SSF0_9STRA</name>
<feature type="compositionally biased region" description="Basic and acidic residues" evidence="1">
    <location>
        <begin position="687"/>
        <end position="698"/>
    </location>
</feature>
<proteinExistence type="predicted"/>
<dbReference type="EMBL" id="JALLPB020000006">
    <property type="protein sequence ID" value="KAL3827276.1"/>
    <property type="molecule type" value="Genomic_DNA"/>
</dbReference>
<protein>
    <submittedName>
        <fullName evidence="2">Uncharacterized protein</fullName>
    </submittedName>
</protein>
<feature type="compositionally biased region" description="Basic and acidic residues" evidence="1">
    <location>
        <begin position="30"/>
        <end position="41"/>
    </location>
</feature>
<feature type="compositionally biased region" description="Basic and acidic residues" evidence="1">
    <location>
        <begin position="539"/>
        <end position="548"/>
    </location>
</feature>
<feature type="region of interest" description="Disordered" evidence="1">
    <location>
        <begin position="999"/>
        <end position="1064"/>
    </location>
</feature>
<comment type="caution">
    <text evidence="2">The sequence shown here is derived from an EMBL/GenBank/DDBJ whole genome shotgun (WGS) entry which is preliminary data.</text>
</comment>
<feature type="region of interest" description="Disordered" evidence="1">
    <location>
        <begin position="514"/>
        <end position="555"/>
    </location>
</feature>
<feature type="compositionally biased region" description="Polar residues" evidence="1">
    <location>
        <begin position="807"/>
        <end position="817"/>
    </location>
</feature>
<feature type="region of interest" description="Disordered" evidence="1">
    <location>
        <begin position="462"/>
        <end position="498"/>
    </location>
</feature>
<organism evidence="2 3">
    <name type="scientific">Cyclostephanos tholiformis</name>
    <dbReference type="NCBI Taxonomy" id="382380"/>
    <lineage>
        <taxon>Eukaryota</taxon>
        <taxon>Sar</taxon>
        <taxon>Stramenopiles</taxon>
        <taxon>Ochrophyta</taxon>
        <taxon>Bacillariophyta</taxon>
        <taxon>Coscinodiscophyceae</taxon>
        <taxon>Thalassiosirophycidae</taxon>
        <taxon>Stephanodiscales</taxon>
        <taxon>Stephanodiscaceae</taxon>
        <taxon>Cyclostephanos</taxon>
    </lineage>
</organism>
<feature type="compositionally biased region" description="Low complexity" evidence="1">
    <location>
        <begin position="53"/>
        <end position="72"/>
    </location>
</feature>
<feature type="region of interest" description="Disordered" evidence="1">
    <location>
        <begin position="679"/>
        <end position="715"/>
    </location>
</feature>
<feature type="compositionally biased region" description="Low complexity" evidence="1">
    <location>
        <begin position="771"/>
        <end position="780"/>
    </location>
</feature>
<dbReference type="Proteomes" id="UP001530377">
    <property type="component" value="Unassembled WGS sequence"/>
</dbReference>
<evidence type="ECO:0000313" key="3">
    <source>
        <dbReference type="Proteomes" id="UP001530377"/>
    </source>
</evidence>
<gene>
    <name evidence="2" type="ORF">ACHAXA_004751</name>
</gene>
<feature type="region of interest" description="Disordered" evidence="1">
    <location>
        <begin position="1"/>
        <end position="103"/>
    </location>
</feature>
<feature type="compositionally biased region" description="Basic residues" evidence="1">
    <location>
        <begin position="205"/>
        <end position="217"/>
    </location>
</feature>
<feature type="compositionally biased region" description="Acidic residues" evidence="1">
    <location>
        <begin position="296"/>
        <end position="310"/>
    </location>
</feature>
<dbReference type="AlphaFoldDB" id="A0ABD3SSF0"/>
<feature type="compositionally biased region" description="Low complexity" evidence="1">
    <location>
        <begin position="702"/>
        <end position="714"/>
    </location>
</feature>
<feature type="compositionally biased region" description="Basic residues" evidence="1">
    <location>
        <begin position="521"/>
        <end position="531"/>
    </location>
</feature>
<feature type="compositionally biased region" description="Acidic residues" evidence="1">
    <location>
        <begin position="1004"/>
        <end position="1018"/>
    </location>
</feature>
<feature type="compositionally biased region" description="Low complexity" evidence="1">
    <location>
        <begin position="263"/>
        <end position="272"/>
    </location>
</feature>
<sequence length="1064" mass="113381">MTAPPPSKGAKSQPTIIMGSSTSPAEDDAEGGRRPNEKFDDSAPEGGIVGGETATTTPPSVCSSPTTTTAAVHPPPPPVPGNHRQHDNSRGEGMMMIGPPPGLPPYPPPPPPIYAYVPPPPPHVYQYGPPPHPQYPPRGYHHGPPPPPPPYHVPIVSYPPPPHPPVYHHYPYPPQYHHPTAPPAAMHHYRATPRYPPPPPPSHSARYHHSHPMHHHQQAMTMMGGGPPPPPSPASEGDPDGPCQVVGEGGEEGGGSTSDDGKPPAAAPATAAGEGEGKLGNYVVRGVRESPTTSPGEDDDNRVAEEEEEEGRGGGRDDATTDMPPDREAGNDDEGPTAGKEGGGGGFQSDETAAKEKDPEQDKNNAAATPTTCNETMSEISSIGLLTLTTGGRPSTGRGGGEGLATDSGRLYGHHGQPSYNHHPPSSTSSRLSSIPYIGSTPYLSSPHHSLGSFSAITIDNNKDNSGGGRGIEPPNSASAYFAKTPHPPLPPSGERSSGQQYVYQYQHFDPRSHVEVPHHPTTKKASRHQSMRGGPLSDGDHVNKGNDGKGSNVAVGAAVPPTVHMPNVYGGYIKDVSPLTNHHHHSSAASGIAKLQSGVTSEGGGDGVADATKINKDRGGIKSSPLDLLSAVSSSPVIANLPGKDGMAALPSCDEYAMLLPHYYQPGEAYSAYAYPAPPAQNSHHHQWDEHDVHDDNVPPLSSSTVEGLSSTSPVVLPRQSNLELMLSAANTLDIDESKRAKRRKLSADNANTVKKRLLLLNKTDVAPTTTTISSSSIGPEGGPGSTTGLFSVGGYPPGLDPSTLPPSRSSLKPTSKVSKAKLIDCEAVEQARQASTLARQALERPRVGKQLLLSMALVRTNPRTPPSCYPAHGTILTDRFHWAAFPPLDMILRKNMRRYYELSTNKCQSKDQQEFNNELVLNVKFEANKYGWEFDKNAFDDKKIRDRIRCFYKTHIQNAKKRLKTMLRHPEKRANIKALAAHFHLIEEKGMEGTGCNSGCFDDSDDDDDDDDEEGYDSEHERLGFSLGQSYSSESGSGYHGGGNEYHPKVSSGSVGHHEAAV</sequence>
<feature type="compositionally biased region" description="Polar residues" evidence="1">
    <location>
        <begin position="10"/>
        <end position="24"/>
    </location>
</feature>
<reference evidence="2 3" key="1">
    <citation type="submission" date="2024-10" db="EMBL/GenBank/DDBJ databases">
        <title>Updated reference genomes for cyclostephanoid diatoms.</title>
        <authorList>
            <person name="Roberts W.R."/>
            <person name="Alverson A.J."/>
        </authorList>
    </citation>
    <scope>NUCLEOTIDE SEQUENCE [LARGE SCALE GENOMIC DNA]</scope>
    <source>
        <strain evidence="2 3">AJA228-03</strain>
    </source>
</reference>
<accession>A0ABD3SSF0</accession>
<keyword evidence="3" id="KW-1185">Reference proteome</keyword>
<feature type="compositionally biased region" description="Polar residues" evidence="1">
    <location>
        <begin position="364"/>
        <end position="377"/>
    </location>
</feature>
<feature type="compositionally biased region" description="Basic and acidic residues" evidence="1">
    <location>
        <begin position="352"/>
        <end position="363"/>
    </location>
</feature>